<evidence type="ECO:0000256" key="1">
    <source>
        <dbReference type="SAM" id="MobiDB-lite"/>
    </source>
</evidence>
<reference evidence="2" key="2">
    <citation type="submission" date="2014-03" db="EMBL/GenBank/DDBJ databases">
        <title>The whipworm genome and dual-species transcriptomics of an intimate host-pathogen interaction.</title>
        <authorList>
            <person name="Foth B.J."/>
            <person name="Tsai I.J."/>
            <person name="Reid A.J."/>
            <person name="Bancroft A.J."/>
            <person name="Nichol S."/>
            <person name="Tracey A."/>
            <person name="Holroyd N."/>
            <person name="Cotton J.A."/>
            <person name="Stanley E.J."/>
            <person name="Zarowiecki M."/>
            <person name="Liu J.Z."/>
            <person name="Huckvale T."/>
            <person name="Cooper P.J."/>
            <person name="Grencis R.K."/>
            <person name="Berriman M."/>
        </authorList>
    </citation>
    <scope>NUCLEOTIDE SEQUENCE [LARGE SCALE GENOMIC DNA]</scope>
</reference>
<feature type="region of interest" description="Disordered" evidence="1">
    <location>
        <begin position="1"/>
        <end position="33"/>
    </location>
</feature>
<gene>
    <name evidence="2" type="ORF">TTRE_0000778701</name>
</gene>
<dbReference type="Proteomes" id="UP000030665">
    <property type="component" value="Unassembled WGS sequence"/>
</dbReference>
<dbReference type="InterPro" id="IPR050951">
    <property type="entry name" value="Retrovirus_Pol_polyprotein"/>
</dbReference>
<dbReference type="PANTHER" id="PTHR37984:SF12">
    <property type="entry name" value="RIBONUCLEASE H"/>
    <property type="match status" value="1"/>
</dbReference>
<accession>A0A077ZIM0</accession>
<keyword evidence="3" id="KW-1185">Reference proteome</keyword>
<name>A0A077ZIM0_TRITR</name>
<evidence type="ECO:0000313" key="3">
    <source>
        <dbReference type="Proteomes" id="UP000030665"/>
    </source>
</evidence>
<dbReference type="EMBL" id="HG806596">
    <property type="protein sequence ID" value="CDW59453.1"/>
    <property type="molecule type" value="Genomic_DNA"/>
</dbReference>
<reference evidence="2" key="1">
    <citation type="submission" date="2014-01" db="EMBL/GenBank/DDBJ databases">
        <authorList>
            <person name="Aslett M."/>
        </authorList>
    </citation>
    <scope>NUCLEOTIDE SEQUENCE</scope>
</reference>
<dbReference type="AlphaFoldDB" id="A0A077ZIM0"/>
<dbReference type="STRING" id="36087.A0A077ZIM0"/>
<evidence type="ECO:0000313" key="2">
    <source>
        <dbReference type="EMBL" id="CDW59453.1"/>
    </source>
</evidence>
<dbReference type="OrthoDB" id="8055025at2759"/>
<protein>
    <submittedName>
        <fullName evidence="2">Uncharacterized protein</fullName>
    </submittedName>
</protein>
<dbReference type="PANTHER" id="PTHR37984">
    <property type="entry name" value="PROTEIN CBG26694"/>
    <property type="match status" value="1"/>
</dbReference>
<feature type="compositionally biased region" description="Polar residues" evidence="1">
    <location>
        <begin position="191"/>
        <end position="200"/>
    </location>
</feature>
<feature type="non-terminal residue" evidence="2">
    <location>
        <position position="1"/>
    </location>
</feature>
<proteinExistence type="predicted"/>
<sequence length="238" mass="26248">VTAGQTPPGFLSVHGKSTAGRRQKPASRGPGTPDIIFPRMLRWSIMLNAYTFKLVHKPGAQLGNADALSRFSRNASQVYIPNPPEVLFIEELPSPPLTVNDVAQLTMRDPQLGRVLNWDRQLIQDTQLAASNEEQKFEPNEAVYIRTYETGPPWVPAIISKPTGPVSYEATTQDGKPAKRHADLIQKRSPENSPNGNVASPPSPVQAEKATTPQPDPSVPSRPKRIRNRPAYLKDYVC</sequence>
<feature type="compositionally biased region" description="Basic and acidic residues" evidence="1">
    <location>
        <begin position="176"/>
        <end position="190"/>
    </location>
</feature>
<organism evidence="2 3">
    <name type="scientific">Trichuris trichiura</name>
    <name type="common">Whipworm</name>
    <name type="synonym">Trichocephalus trichiurus</name>
    <dbReference type="NCBI Taxonomy" id="36087"/>
    <lineage>
        <taxon>Eukaryota</taxon>
        <taxon>Metazoa</taxon>
        <taxon>Ecdysozoa</taxon>
        <taxon>Nematoda</taxon>
        <taxon>Enoplea</taxon>
        <taxon>Dorylaimia</taxon>
        <taxon>Trichinellida</taxon>
        <taxon>Trichuridae</taxon>
        <taxon>Trichuris</taxon>
    </lineage>
</organism>
<feature type="region of interest" description="Disordered" evidence="1">
    <location>
        <begin position="165"/>
        <end position="238"/>
    </location>
</feature>